<gene>
    <name evidence="1" type="ORF">METZ01_LOCUS321068</name>
</gene>
<reference evidence="1" key="1">
    <citation type="submission" date="2018-05" db="EMBL/GenBank/DDBJ databases">
        <authorList>
            <person name="Lanie J.A."/>
            <person name="Ng W.-L."/>
            <person name="Kazmierczak K.M."/>
            <person name="Andrzejewski T.M."/>
            <person name="Davidsen T.M."/>
            <person name="Wayne K.J."/>
            <person name="Tettelin H."/>
            <person name="Glass J.I."/>
            <person name="Rusch D."/>
            <person name="Podicherti R."/>
            <person name="Tsui H.-C.T."/>
            <person name="Winkler M.E."/>
        </authorList>
    </citation>
    <scope>NUCLEOTIDE SEQUENCE</scope>
</reference>
<evidence type="ECO:0000313" key="1">
    <source>
        <dbReference type="EMBL" id="SVC68214.1"/>
    </source>
</evidence>
<name>A0A382P478_9ZZZZ</name>
<proteinExistence type="predicted"/>
<feature type="non-terminal residue" evidence="1">
    <location>
        <position position="1"/>
    </location>
</feature>
<accession>A0A382P478</accession>
<protein>
    <submittedName>
        <fullName evidence="1">Uncharacterized protein</fullName>
    </submittedName>
</protein>
<organism evidence="1">
    <name type="scientific">marine metagenome</name>
    <dbReference type="NCBI Taxonomy" id="408172"/>
    <lineage>
        <taxon>unclassified sequences</taxon>
        <taxon>metagenomes</taxon>
        <taxon>ecological metagenomes</taxon>
    </lineage>
</organism>
<dbReference type="EMBL" id="UINC01104787">
    <property type="protein sequence ID" value="SVC68214.1"/>
    <property type="molecule type" value="Genomic_DNA"/>
</dbReference>
<dbReference type="AlphaFoldDB" id="A0A382P478"/>
<sequence length="57" mass="6343">KKRRGAKKQFRHLTGSKPTGARAVIGIVCLKEQNLTLEASDALRHVDRTDPDHVEGH</sequence>